<dbReference type="WBParaSite" id="RSKR_0000004750.1">
    <property type="protein sequence ID" value="RSKR_0000004750.1"/>
    <property type="gene ID" value="RSKR_0000004750"/>
</dbReference>
<name>A0AC35TFN0_9BILA</name>
<protein>
    <submittedName>
        <fullName evidence="2">7TM_GPCR_Srx domain-containing protein</fullName>
    </submittedName>
</protein>
<reference evidence="2" key="1">
    <citation type="submission" date="2016-11" db="UniProtKB">
        <authorList>
            <consortium name="WormBaseParasite"/>
        </authorList>
    </citation>
    <scope>IDENTIFICATION</scope>
    <source>
        <strain evidence="2">KR3021</strain>
    </source>
</reference>
<organism evidence="1 2">
    <name type="scientific">Rhabditophanes sp. KR3021</name>
    <dbReference type="NCBI Taxonomy" id="114890"/>
    <lineage>
        <taxon>Eukaryota</taxon>
        <taxon>Metazoa</taxon>
        <taxon>Ecdysozoa</taxon>
        <taxon>Nematoda</taxon>
        <taxon>Chromadorea</taxon>
        <taxon>Rhabditida</taxon>
        <taxon>Tylenchina</taxon>
        <taxon>Panagrolaimomorpha</taxon>
        <taxon>Strongyloidoidea</taxon>
        <taxon>Alloionematidae</taxon>
        <taxon>Rhabditophanes</taxon>
    </lineage>
</organism>
<dbReference type="Proteomes" id="UP000095286">
    <property type="component" value="Unplaced"/>
</dbReference>
<proteinExistence type="predicted"/>
<sequence>MSGKISFSDDSSSLYDEDDALKTRRTERQKPHFDLYYFGTKIGILRTIEFGLCLATAFLIGTVSDMFILTYVVEYSAVVTALFVFELLGIGVGLAFTFNSIFIMLYSSYRWNHFAWWCSMIHVLRKVHTTIKNIVHSFLLLL</sequence>
<accession>A0AC35TFN0</accession>
<evidence type="ECO:0000313" key="1">
    <source>
        <dbReference type="Proteomes" id="UP000095286"/>
    </source>
</evidence>
<evidence type="ECO:0000313" key="2">
    <source>
        <dbReference type="WBParaSite" id="RSKR_0000004750.1"/>
    </source>
</evidence>